<evidence type="ECO:0000313" key="5">
    <source>
        <dbReference type="EMBL" id="KAK5843177.1"/>
    </source>
</evidence>
<protein>
    <recommendedName>
        <fullName evidence="4">NERD domain-containing protein</fullName>
    </recommendedName>
</protein>
<feature type="compositionally biased region" description="Basic and acidic residues" evidence="3">
    <location>
        <begin position="742"/>
        <end position="751"/>
    </location>
</feature>
<dbReference type="PROSITE" id="PS50965">
    <property type="entry name" value="NERD"/>
    <property type="match status" value="1"/>
</dbReference>
<evidence type="ECO:0000256" key="3">
    <source>
        <dbReference type="SAM" id="MobiDB-lite"/>
    </source>
</evidence>
<feature type="region of interest" description="Disordered" evidence="3">
    <location>
        <begin position="660"/>
        <end position="751"/>
    </location>
</feature>
<dbReference type="InterPro" id="IPR011528">
    <property type="entry name" value="NERD"/>
</dbReference>
<feature type="domain" description="NERD" evidence="4">
    <location>
        <begin position="841"/>
        <end position="958"/>
    </location>
</feature>
<dbReference type="PANTHER" id="PTHR23160:SF20">
    <property type="entry name" value="OS02G0439200 PROTEIN"/>
    <property type="match status" value="1"/>
</dbReference>
<dbReference type="PANTHER" id="PTHR23160">
    <property type="entry name" value="SYNAPTONEMAL COMPLEX PROTEIN-RELATED"/>
    <property type="match status" value="1"/>
</dbReference>
<feature type="compositionally biased region" description="Basic and acidic residues" evidence="3">
    <location>
        <begin position="771"/>
        <end position="780"/>
    </location>
</feature>
<dbReference type="Pfam" id="PF08378">
    <property type="entry name" value="NERD"/>
    <property type="match status" value="1"/>
</dbReference>
<keyword evidence="6" id="KW-1185">Reference proteome</keyword>
<evidence type="ECO:0000256" key="1">
    <source>
        <dbReference type="ARBA" id="ARBA00005485"/>
    </source>
</evidence>
<gene>
    <name evidence="5" type="ORF">PVK06_005621</name>
</gene>
<dbReference type="Pfam" id="PF05701">
    <property type="entry name" value="WEMBL"/>
    <property type="match status" value="1"/>
</dbReference>
<keyword evidence="2" id="KW-0175">Coiled coil</keyword>
<reference evidence="5 6" key="1">
    <citation type="submission" date="2023-03" db="EMBL/GenBank/DDBJ databases">
        <title>WGS of Gossypium arboreum.</title>
        <authorList>
            <person name="Yu D."/>
        </authorList>
    </citation>
    <scope>NUCLEOTIDE SEQUENCE [LARGE SCALE GENOMIC DNA]</scope>
    <source>
        <tissue evidence="5">Leaf</tissue>
    </source>
</reference>
<evidence type="ECO:0000259" key="4">
    <source>
        <dbReference type="PROSITE" id="PS50965"/>
    </source>
</evidence>
<feature type="region of interest" description="Disordered" evidence="3">
    <location>
        <begin position="1"/>
        <end position="85"/>
    </location>
</feature>
<feature type="compositionally biased region" description="Basic and acidic residues" evidence="3">
    <location>
        <begin position="691"/>
        <end position="735"/>
    </location>
</feature>
<evidence type="ECO:0000313" key="6">
    <source>
        <dbReference type="Proteomes" id="UP001358586"/>
    </source>
</evidence>
<accession>A0ABR0QV24</accession>
<sequence length="1132" mass="128312">MSAKTKSGLFETPTKVSPATPKVASKVSRGLAKPEPDSPSPLPSTRHSVERSPRTSLNSKPTIDRRSPKVATTPDKPQTRVAKGSELQTQLNLVQEDLKKAKEHISLIEKEKAQAIDELKEAQKAVDDANEKLREALVAQKRAEESSEIEKFRAVELEQAGIEAAQKKDEEWQKEIESARNQHALDVAALLSTTQELQRVKQELAMTCDAKNQALNHADDATKIAEIHAEKVEILSAELVRLKSLIDSKHEMETNENMEMEFKLKAEIESLKQELEKTKTYEEKLMGKEAQIDQLNVDLEAARMAESYACNVVEEWKNRVNELEMQTEEAKKLERSASESLDSVMKQLESNNDSLHDAESEIAALKEKVGLLEMTIVRQRGDLEVSEHHINMAKEETAEVEKLVESLKSELETVKEEKTQALNNEKLAASSVQTLLEEKNKLINELENSRDEEEKSKKAMESLASALHEVTAEAREAKEKLLCSEKEHENYETQLEDIRLVLKATNGNYESMLDDAKNEIDLLKNTIGQSKNEHANSKAMWEQEEMHLVDCLKKSEEENSSLEKEINRLVNLLKQSEEEASVSKEEEAQLKESLKEVESEVIYLQETLKEVKTESLKLKESLLDKENELQSVIQENEELRAREGASLKKVEELSKLLEEATMKKQSEENGELTDSEKDYDLLPKVVEFSEENGHGSEEKPRLELPSEQPKEPKNENSLEVNDDSKDESLQDEGAKVENVNGEVKEDEKKGKGDDSVEFEFKMWESCKIEKKEFSPEREAEQESFEEEVESKVEGSESVDINGSTENIDSTMWVEIICGLVFYRLFRRFFYGSDDVLEFETSDFNAIFSVANRLEKLHGGKVYVGLHIPDVNTGSRQNIDIVLVTKREATVISVQNLAGFISINEDGSWTCEGGSSQSAVCNPDPVSEAKNQASVLESYIEQRGVAIPEGYFSYKVVIPNPKFRTFYNNFPSEVITYDQWVQLKPEPRSMLSGWIKSAFCGGKKEMQESFHQQLNFILSTAPMWDRLEVKDNKYVLGEFLEFKGKQEDILALRNIKRSKVSRLVIQKISMFGLAHSKLQVLYSPRDYRSGGASAFEWKEVIVRSSTEVIFQPQNSTKVCKFKLSSIMSMSLSA</sequence>
<dbReference type="Proteomes" id="UP001358586">
    <property type="component" value="Chromosome 2"/>
</dbReference>
<comment type="caution">
    <text evidence="5">The sequence shown here is derived from an EMBL/GenBank/DDBJ whole genome shotgun (WGS) entry which is preliminary data.</text>
</comment>
<dbReference type="EMBL" id="JARKNE010000002">
    <property type="protein sequence ID" value="KAK5843177.1"/>
    <property type="molecule type" value="Genomic_DNA"/>
</dbReference>
<evidence type="ECO:0000256" key="2">
    <source>
        <dbReference type="ARBA" id="ARBA00023054"/>
    </source>
</evidence>
<name>A0ABR0QV24_GOSAR</name>
<comment type="similarity">
    <text evidence="1">Belongs to the WEB family.</text>
</comment>
<organism evidence="5 6">
    <name type="scientific">Gossypium arboreum</name>
    <name type="common">Tree cotton</name>
    <name type="synonym">Gossypium nanking</name>
    <dbReference type="NCBI Taxonomy" id="29729"/>
    <lineage>
        <taxon>Eukaryota</taxon>
        <taxon>Viridiplantae</taxon>
        <taxon>Streptophyta</taxon>
        <taxon>Embryophyta</taxon>
        <taxon>Tracheophyta</taxon>
        <taxon>Spermatophyta</taxon>
        <taxon>Magnoliopsida</taxon>
        <taxon>eudicotyledons</taxon>
        <taxon>Gunneridae</taxon>
        <taxon>Pentapetalae</taxon>
        <taxon>rosids</taxon>
        <taxon>malvids</taxon>
        <taxon>Malvales</taxon>
        <taxon>Malvaceae</taxon>
        <taxon>Malvoideae</taxon>
        <taxon>Gossypium</taxon>
    </lineage>
</organism>
<proteinExistence type="inferred from homology"/>
<dbReference type="InterPro" id="IPR008545">
    <property type="entry name" value="Web"/>
</dbReference>
<feature type="region of interest" description="Disordered" evidence="3">
    <location>
        <begin position="771"/>
        <end position="803"/>
    </location>
</feature>